<name>A0ABU3QZQ0_9GAMM</name>
<dbReference type="CDD" id="cd00130">
    <property type="entry name" value="PAS"/>
    <property type="match status" value="1"/>
</dbReference>
<dbReference type="NCBIfam" id="TIGR00229">
    <property type="entry name" value="sensory_box"/>
    <property type="match status" value="1"/>
</dbReference>
<dbReference type="Gene3D" id="3.30.450.20">
    <property type="entry name" value="PAS domain"/>
    <property type="match status" value="1"/>
</dbReference>
<keyword evidence="3" id="KW-1185">Reference proteome</keyword>
<reference evidence="2 3" key="1">
    <citation type="submission" date="2023-10" db="EMBL/GenBank/DDBJ databases">
        <title>Psychrosphaera aquimaarina strain SW33 isolated from seawater.</title>
        <authorList>
            <person name="Bayburt H."/>
            <person name="Kim J.M."/>
            <person name="Choi B.J."/>
            <person name="Jeon C.O."/>
        </authorList>
    </citation>
    <scope>NUCLEOTIDE SEQUENCE [LARGE SCALE GENOMIC DNA]</scope>
    <source>
        <strain evidence="2 3">KCTC 52743</strain>
    </source>
</reference>
<sequence>MTDSSDLNVTLHEINKNKGEAAFPMHLNNQELLTFLKLSTELAADEVFWMKSDSEIFYVNSAACAKLGYKREELIGKKVWEWDPLFPKEVWPTFWKELKEKNMSISKLNTKTRKE</sequence>
<gene>
    <name evidence="2" type="ORF">RT723_07835</name>
</gene>
<dbReference type="RefSeq" id="WP_315946569.1">
    <property type="nucleotide sequence ID" value="NZ_JAWCUA010000007.1"/>
</dbReference>
<protein>
    <submittedName>
        <fullName evidence="2">PAS domain S-box protein</fullName>
    </submittedName>
</protein>
<dbReference type="Proteomes" id="UP001257914">
    <property type="component" value="Unassembled WGS sequence"/>
</dbReference>
<dbReference type="InterPro" id="IPR000014">
    <property type="entry name" value="PAS"/>
</dbReference>
<dbReference type="SUPFAM" id="SSF55785">
    <property type="entry name" value="PYP-like sensor domain (PAS domain)"/>
    <property type="match status" value="1"/>
</dbReference>
<comment type="caution">
    <text evidence="2">The sequence shown here is derived from an EMBL/GenBank/DDBJ whole genome shotgun (WGS) entry which is preliminary data.</text>
</comment>
<dbReference type="PROSITE" id="PS50112">
    <property type="entry name" value="PAS"/>
    <property type="match status" value="1"/>
</dbReference>
<dbReference type="InterPro" id="IPR035965">
    <property type="entry name" value="PAS-like_dom_sf"/>
</dbReference>
<evidence type="ECO:0000259" key="1">
    <source>
        <dbReference type="PROSITE" id="PS50112"/>
    </source>
</evidence>
<evidence type="ECO:0000313" key="3">
    <source>
        <dbReference type="Proteomes" id="UP001257914"/>
    </source>
</evidence>
<dbReference type="Pfam" id="PF13426">
    <property type="entry name" value="PAS_9"/>
    <property type="match status" value="1"/>
</dbReference>
<organism evidence="2 3">
    <name type="scientific">Psychrosphaera aquimarina</name>
    <dbReference type="NCBI Taxonomy" id="2044854"/>
    <lineage>
        <taxon>Bacteria</taxon>
        <taxon>Pseudomonadati</taxon>
        <taxon>Pseudomonadota</taxon>
        <taxon>Gammaproteobacteria</taxon>
        <taxon>Alteromonadales</taxon>
        <taxon>Pseudoalteromonadaceae</taxon>
        <taxon>Psychrosphaera</taxon>
    </lineage>
</organism>
<accession>A0ABU3QZQ0</accession>
<dbReference type="EMBL" id="JAWCUA010000007">
    <property type="protein sequence ID" value="MDU0112907.1"/>
    <property type="molecule type" value="Genomic_DNA"/>
</dbReference>
<proteinExistence type="predicted"/>
<evidence type="ECO:0000313" key="2">
    <source>
        <dbReference type="EMBL" id="MDU0112907.1"/>
    </source>
</evidence>
<feature type="domain" description="PAS" evidence="1">
    <location>
        <begin position="32"/>
        <end position="77"/>
    </location>
</feature>